<gene>
    <name evidence="10" type="ORF">EGY25_04050</name>
</gene>
<dbReference type="Gene3D" id="3.30.565.10">
    <property type="entry name" value="Histidine kinase-like ATPase, C-terminal domain"/>
    <property type="match status" value="1"/>
</dbReference>
<keyword evidence="7" id="KW-0175">Coiled coil</keyword>
<dbReference type="Proteomes" id="UP000298216">
    <property type="component" value="Unassembled WGS sequence"/>
</dbReference>
<evidence type="ECO:0000256" key="3">
    <source>
        <dbReference type="ARBA" id="ARBA00022553"/>
    </source>
</evidence>
<dbReference type="InterPro" id="IPR003661">
    <property type="entry name" value="HisK_dim/P_dom"/>
</dbReference>
<feature type="domain" description="Histidine kinase" evidence="8">
    <location>
        <begin position="77"/>
        <end position="292"/>
    </location>
</feature>
<evidence type="ECO:0000313" key="11">
    <source>
        <dbReference type="Proteomes" id="UP000298216"/>
    </source>
</evidence>
<accession>A0A4Y9RZ95</accession>
<protein>
    <recommendedName>
        <fullName evidence="2">histidine kinase</fullName>
        <ecNumber evidence="2">2.7.13.3</ecNumber>
    </recommendedName>
</protein>
<evidence type="ECO:0000259" key="9">
    <source>
        <dbReference type="PROSITE" id="PS50110"/>
    </source>
</evidence>
<dbReference type="PANTHER" id="PTHR43047:SF72">
    <property type="entry name" value="OSMOSENSING HISTIDINE PROTEIN KINASE SLN1"/>
    <property type="match status" value="1"/>
</dbReference>
<dbReference type="SMART" id="SM00388">
    <property type="entry name" value="HisKA"/>
    <property type="match status" value="1"/>
</dbReference>
<evidence type="ECO:0000256" key="4">
    <source>
        <dbReference type="ARBA" id="ARBA00022679"/>
    </source>
</evidence>
<feature type="modified residue" description="4-aspartylphosphate" evidence="6">
    <location>
        <position position="352"/>
    </location>
</feature>
<evidence type="ECO:0000256" key="6">
    <source>
        <dbReference type="PROSITE-ProRule" id="PRU00169"/>
    </source>
</evidence>
<dbReference type="CDD" id="cd00082">
    <property type="entry name" value="HisKA"/>
    <property type="match status" value="1"/>
</dbReference>
<name>A0A4Y9RZ95_9CAUL</name>
<dbReference type="SMART" id="SM00387">
    <property type="entry name" value="HATPase_c"/>
    <property type="match status" value="1"/>
</dbReference>
<dbReference type="Pfam" id="PF00072">
    <property type="entry name" value="Response_reg"/>
    <property type="match status" value="1"/>
</dbReference>
<dbReference type="Pfam" id="PF02518">
    <property type="entry name" value="HATPase_c"/>
    <property type="match status" value="1"/>
</dbReference>
<proteinExistence type="predicted"/>
<dbReference type="OrthoDB" id="8477070at2"/>
<dbReference type="PROSITE" id="PS50109">
    <property type="entry name" value="HIS_KIN"/>
    <property type="match status" value="1"/>
</dbReference>
<dbReference type="AlphaFoldDB" id="A0A4Y9RZ95"/>
<dbReference type="InterPro" id="IPR004358">
    <property type="entry name" value="Sig_transdc_His_kin-like_C"/>
</dbReference>
<dbReference type="Gene3D" id="1.10.287.130">
    <property type="match status" value="1"/>
</dbReference>
<dbReference type="RefSeq" id="WP_135193759.1">
    <property type="nucleotide sequence ID" value="NZ_SPVH01000002.1"/>
</dbReference>
<keyword evidence="11" id="KW-1185">Reference proteome</keyword>
<sequence length="434" mass="45830">MDIVLLVLSLALAGTCAGIWLWLQAHAVALRLRRENDRLETRIVQQTQILRRALTTAEAQIERLTAEDRTKGEVMQALGRELRTPLTTVMGFSQLLRVNAEADPLTARQSQAVRQIEAASAVLLALVEEADAFVACGDAGASPCIHRVDMRLALRQVCDGIEPQAREAGVALACPPPASGLCVMADPGQVRRILRRLVENALRHSPGGGTVRMAMRRDDAQVIVSIHDAGAALTGQGSDRLFHPLDGRDARGGTALGVASVQRLAERMGGALAQQREPWGGTIFSLSLPAASVPGAATPKQAVVLYVEDNPANIALMRQAATGLGLTLHAATTGAEGLDLARALQPDVILLDIGLPDMGGYQVKARLDADPMTRHVPVLALTAAVSPQDRTRGAAAGFDAWLAKPLDLTALAAALNDVLGIASAGLDADRRQRA</sequence>
<keyword evidence="4" id="KW-0808">Transferase</keyword>
<comment type="caution">
    <text evidence="10">The sequence shown here is derived from an EMBL/GenBank/DDBJ whole genome shotgun (WGS) entry which is preliminary data.</text>
</comment>
<evidence type="ECO:0000256" key="2">
    <source>
        <dbReference type="ARBA" id="ARBA00012438"/>
    </source>
</evidence>
<keyword evidence="5" id="KW-0418">Kinase</keyword>
<comment type="catalytic activity">
    <reaction evidence="1">
        <text>ATP + protein L-histidine = ADP + protein N-phospho-L-histidine.</text>
        <dbReference type="EC" id="2.7.13.3"/>
    </reaction>
</comment>
<keyword evidence="3 6" id="KW-0597">Phosphoprotein</keyword>
<dbReference type="EC" id="2.7.13.3" evidence="2"/>
<evidence type="ECO:0000256" key="1">
    <source>
        <dbReference type="ARBA" id="ARBA00000085"/>
    </source>
</evidence>
<dbReference type="PANTHER" id="PTHR43047">
    <property type="entry name" value="TWO-COMPONENT HISTIDINE PROTEIN KINASE"/>
    <property type="match status" value="1"/>
</dbReference>
<dbReference type="SUPFAM" id="SSF52172">
    <property type="entry name" value="CheY-like"/>
    <property type="match status" value="1"/>
</dbReference>
<dbReference type="InterPro" id="IPR003594">
    <property type="entry name" value="HATPase_dom"/>
</dbReference>
<dbReference type="InterPro" id="IPR036097">
    <property type="entry name" value="HisK_dim/P_sf"/>
</dbReference>
<dbReference type="PROSITE" id="PS50110">
    <property type="entry name" value="RESPONSE_REGULATORY"/>
    <property type="match status" value="1"/>
</dbReference>
<feature type="domain" description="Response regulatory" evidence="9">
    <location>
        <begin position="303"/>
        <end position="419"/>
    </location>
</feature>
<evidence type="ECO:0000259" key="8">
    <source>
        <dbReference type="PROSITE" id="PS50109"/>
    </source>
</evidence>
<dbReference type="GO" id="GO:0009927">
    <property type="term" value="F:histidine phosphotransfer kinase activity"/>
    <property type="evidence" value="ECO:0007669"/>
    <property type="project" value="TreeGrafter"/>
</dbReference>
<dbReference type="GO" id="GO:0000155">
    <property type="term" value="F:phosphorelay sensor kinase activity"/>
    <property type="evidence" value="ECO:0007669"/>
    <property type="project" value="InterPro"/>
</dbReference>
<dbReference type="SUPFAM" id="SSF47384">
    <property type="entry name" value="Homodimeric domain of signal transducing histidine kinase"/>
    <property type="match status" value="1"/>
</dbReference>
<evidence type="ECO:0000256" key="7">
    <source>
        <dbReference type="SAM" id="Coils"/>
    </source>
</evidence>
<dbReference type="SMART" id="SM00448">
    <property type="entry name" value="REC"/>
    <property type="match status" value="1"/>
</dbReference>
<dbReference type="GO" id="GO:0005886">
    <property type="term" value="C:plasma membrane"/>
    <property type="evidence" value="ECO:0007669"/>
    <property type="project" value="TreeGrafter"/>
</dbReference>
<dbReference type="PRINTS" id="PR00344">
    <property type="entry name" value="BCTRLSENSOR"/>
</dbReference>
<feature type="coiled-coil region" evidence="7">
    <location>
        <begin position="29"/>
        <end position="67"/>
    </location>
</feature>
<organism evidence="10 11">
    <name type="scientific">Brevundimonas intermedia</name>
    <dbReference type="NCBI Taxonomy" id="74315"/>
    <lineage>
        <taxon>Bacteria</taxon>
        <taxon>Pseudomonadati</taxon>
        <taxon>Pseudomonadota</taxon>
        <taxon>Alphaproteobacteria</taxon>
        <taxon>Caulobacterales</taxon>
        <taxon>Caulobacteraceae</taxon>
        <taxon>Brevundimonas</taxon>
    </lineage>
</organism>
<dbReference type="EMBL" id="SPVH01000002">
    <property type="protein sequence ID" value="TFW14374.1"/>
    <property type="molecule type" value="Genomic_DNA"/>
</dbReference>
<evidence type="ECO:0000313" key="10">
    <source>
        <dbReference type="EMBL" id="TFW14374.1"/>
    </source>
</evidence>
<dbReference type="InterPro" id="IPR011006">
    <property type="entry name" value="CheY-like_superfamily"/>
</dbReference>
<evidence type="ECO:0000256" key="5">
    <source>
        <dbReference type="ARBA" id="ARBA00022777"/>
    </source>
</evidence>
<dbReference type="SUPFAM" id="SSF55874">
    <property type="entry name" value="ATPase domain of HSP90 chaperone/DNA topoisomerase II/histidine kinase"/>
    <property type="match status" value="1"/>
</dbReference>
<reference evidence="10 11" key="1">
    <citation type="submission" date="2019-03" db="EMBL/GenBank/DDBJ databases">
        <title>Draft genome of Brevundimonas sp. a heavy metal resistant soil bacteria.</title>
        <authorList>
            <person name="Soto J."/>
        </authorList>
    </citation>
    <scope>NUCLEOTIDE SEQUENCE [LARGE SCALE GENOMIC DNA]</scope>
    <source>
        <strain evidence="10 11">B-10</strain>
    </source>
</reference>
<dbReference type="Gene3D" id="3.40.50.2300">
    <property type="match status" value="1"/>
</dbReference>
<dbReference type="InterPro" id="IPR001789">
    <property type="entry name" value="Sig_transdc_resp-reg_receiver"/>
</dbReference>
<dbReference type="Pfam" id="PF00512">
    <property type="entry name" value="HisKA"/>
    <property type="match status" value="1"/>
</dbReference>
<dbReference type="InterPro" id="IPR036890">
    <property type="entry name" value="HATPase_C_sf"/>
</dbReference>
<dbReference type="InterPro" id="IPR005467">
    <property type="entry name" value="His_kinase_dom"/>
</dbReference>